<dbReference type="Proteomes" id="UP000275613">
    <property type="component" value="Unassembled WGS sequence"/>
</dbReference>
<dbReference type="Proteomes" id="UP000050490">
    <property type="component" value="Unassembled WGS sequence"/>
</dbReference>
<dbReference type="EMBL" id="RBPV01000080">
    <property type="protein sequence ID" value="RMO64433.1"/>
    <property type="molecule type" value="Genomic_DNA"/>
</dbReference>
<name>A0A0P9Q2N5_PSEA0</name>
<evidence type="ECO:0000313" key="2">
    <source>
        <dbReference type="EMBL" id="RMO64433.1"/>
    </source>
</evidence>
<accession>A0A0P9Q2N5</accession>
<dbReference type="AlphaFoldDB" id="A0A0P9Q2N5"/>
<dbReference type="RefSeq" id="WP_057422319.1">
    <property type="nucleotide sequence ID" value="NZ_BMZY01000028.1"/>
</dbReference>
<evidence type="ECO:0000313" key="3">
    <source>
        <dbReference type="Proteomes" id="UP000050490"/>
    </source>
</evidence>
<reference evidence="2 4" key="2">
    <citation type="submission" date="2018-08" db="EMBL/GenBank/DDBJ databases">
        <title>Recombination of ecologically and evolutionarily significant loci maintains genetic cohesion in the Pseudomonas syringae species complex.</title>
        <authorList>
            <person name="Dillon M."/>
            <person name="Thakur S."/>
            <person name="Almeida R.N.D."/>
            <person name="Weir B.S."/>
            <person name="Guttman D.S."/>
        </authorList>
    </citation>
    <scope>NUCLEOTIDE SEQUENCE [LARGE SCALE GENOMIC DNA]</scope>
    <source>
        <strain evidence="2 4">ICMP 4316</strain>
    </source>
</reference>
<gene>
    <name evidence="1" type="ORF">ALO70_03708</name>
    <name evidence="2" type="ORF">ALQ39_04079</name>
</gene>
<organism evidence="1 3">
    <name type="scientific">Pseudomonas amygdali pv. eriobotryae</name>
    <dbReference type="NCBI Taxonomy" id="129137"/>
    <lineage>
        <taxon>Bacteria</taxon>
        <taxon>Pseudomonadati</taxon>
        <taxon>Pseudomonadota</taxon>
        <taxon>Gammaproteobacteria</taxon>
        <taxon>Pseudomonadales</taxon>
        <taxon>Pseudomonadaceae</taxon>
        <taxon>Pseudomonas</taxon>
        <taxon>Pseudomonas amygdali</taxon>
    </lineage>
</organism>
<evidence type="ECO:0000313" key="4">
    <source>
        <dbReference type="Proteomes" id="UP000275613"/>
    </source>
</evidence>
<proteinExistence type="predicted"/>
<reference evidence="1 3" key="1">
    <citation type="submission" date="2015-09" db="EMBL/GenBank/DDBJ databases">
        <title>Genome announcement of multiple Pseudomonas syringae strains.</title>
        <authorList>
            <person name="Thakur S."/>
            <person name="Wang P.W."/>
            <person name="Gong Y."/>
            <person name="Weir B.S."/>
            <person name="Guttman D.S."/>
        </authorList>
    </citation>
    <scope>NUCLEOTIDE SEQUENCE [LARGE SCALE GENOMIC DNA]</scope>
    <source>
        <strain evidence="1 3">ICMP4455</strain>
    </source>
</reference>
<protein>
    <submittedName>
        <fullName evidence="1">Uncharacterized protein</fullName>
    </submittedName>
</protein>
<comment type="caution">
    <text evidence="1">The sequence shown here is derived from an EMBL/GenBank/DDBJ whole genome shotgun (WGS) entry which is preliminary data.</text>
</comment>
<dbReference type="EMBL" id="LJQI01000387">
    <property type="protein sequence ID" value="KPX21462.1"/>
    <property type="molecule type" value="Genomic_DNA"/>
</dbReference>
<evidence type="ECO:0000313" key="1">
    <source>
        <dbReference type="EMBL" id="KPX21462.1"/>
    </source>
</evidence>
<sequence>MTILVPPTERAEIPAQVAIARLIDWGVSIDAFLVDAARVGTRFAASVYLDRSGASVNGMTIATPPVYPVMTIQGFEMVRSVCGSDYYVIVSRLSAQTA</sequence>
<dbReference type="PATRIC" id="fig|129137.4.peg.5407"/>